<dbReference type="EMBL" id="JARPUR010000001">
    <property type="protein sequence ID" value="KAK4883755.1"/>
    <property type="molecule type" value="Genomic_DNA"/>
</dbReference>
<comment type="caution">
    <text evidence="2">The sequence shown here is derived from an EMBL/GenBank/DDBJ whole genome shotgun (WGS) entry which is preliminary data.</text>
</comment>
<dbReference type="Gene3D" id="1.10.238.20">
    <property type="entry name" value="Pheromone/general odorant binding protein domain"/>
    <property type="match status" value="1"/>
</dbReference>
<evidence type="ECO:0000256" key="1">
    <source>
        <dbReference type="SAM" id="SignalP"/>
    </source>
</evidence>
<dbReference type="InterPro" id="IPR006170">
    <property type="entry name" value="PBP/GOBP"/>
</dbReference>
<accession>A0AAN7SSD3</accession>
<dbReference type="SUPFAM" id="SSF47565">
    <property type="entry name" value="Insect pheromone/odorant-binding proteins"/>
    <property type="match status" value="1"/>
</dbReference>
<feature type="signal peptide" evidence="1">
    <location>
        <begin position="1"/>
        <end position="19"/>
    </location>
</feature>
<gene>
    <name evidence="2" type="ORF">RN001_000026</name>
</gene>
<proteinExistence type="predicted"/>
<evidence type="ECO:0000313" key="3">
    <source>
        <dbReference type="Proteomes" id="UP001353858"/>
    </source>
</evidence>
<dbReference type="Proteomes" id="UP001353858">
    <property type="component" value="Unassembled WGS sequence"/>
</dbReference>
<sequence>MYPYTFYCVLLFCCTRALSAEIPDDLLDKPILECLEKTNMDKLFFKNSFDKKFHLVKGDAKLAESLECLGKSKKLINEDGKLNHDNIHNHTVNILIPLTNTNGDKDQMATKVTNECINVSGDSYSDRIANLHNCIVDALAKHSK</sequence>
<dbReference type="AlphaFoldDB" id="A0AAN7SSD3"/>
<feature type="chain" id="PRO_5042925030" evidence="1">
    <location>
        <begin position="20"/>
        <end position="144"/>
    </location>
</feature>
<protein>
    <submittedName>
        <fullName evidence="2">Uncharacterized protein</fullName>
    </submittedName>
</protein>
<keyword evidence="1" id="KW-0732">Signal</keyword>
<evidence type="ECO:0000313" key="2">
    <source>
        <dbReference type="EMBL" id="KAK4883755.1"/>
    </source>
</evidence>
<keyword evidence="3" id="KW-1185">Reference proteome</keyword>
<dbReference type="InterPro" id="IPR036728">
    <property type="entry name" value="PBP_GOBP_sf"/>
</dbReference>
<dbReference type="Pfam" id="PF01395">
    <property type="entry name" value="PBP_GOBP"/>
    <property type="match status" value="1"/>
</dbReference>
<reference evidence="3" key="1">
    <citation type="submission" date="2023-01" db="EMBL/GenBank/DDBJ databases">
        <title>Key to firefly adult light organ development and bioluminescence: homeobox transcription factors regulate luciferase expression and transportation to peroxisome.</title>
        <authorList>
            <person name="Fu X."/>
        </authorList>
    </citation>
    <scope>NUCLEOTIDE SEQUENCE [LARGE SCALE GENOMIC DNA]</scope>
</reference>
<organism evidence="2 3">
    <name type="scientific">Aquatica leii</name>
    <dbReference type="NCBI Taxonomy" id="1421715"/>
    <lineage>
        <taxon>Eukaryota</taxon>
        <taxon>Metazoa</taxon>
        <taxon>Ecdysozoa</taxon>
        <taxon>Arthropoda</taxon>
        <taxon>Hexapoda</taxon>
        <taxon>Insecta</taxon>
        <taxon>Pterygota</taxon>
        <taxon>Neoptera</taxon>
        <taxon>Endopterygota</taxon>
        <taxon>Coleoptera</taxon>
        <taxon>Polyphaga</taxon>
        <taxon>Elateriformia</taxon>
        <taxon>Elateroidea</taxon>
        <taxon>Lampyridae</taxon>
        <taxon>Luciolinae</taxon>
        <taxon>Aquatica</taxon>
    </lineage>
</organism>
<name>A0AAN7SSD3_9COLE</name>
<dbReference type="GO" id="GO:0005549">
    <property type="term" value="F:odorant binding"/>
    <property type="evidence" value="ECO:0007669"/>
    <property type="project" value="InterPro"/>
</dbReference>